<proteinExistence type="predicted"/>
<keyword evidence="4" id="KW-0723">Serine/threonine-protein kinase</keyword>
<name>A0A172T775_9DEIO</name>
<dbReference type="PROSITE" id="PS50011">
    <property type="entry name" value="PROTEIN_KINASE_DOM"/>
    <property type="match status" value="1"/>
</dbReference>
<dbReference type="SMART" id="SM00220">
    <property type="entry name" value="S_TKc"/>
    <property type="match status" value="1"/>
</dbReference>
<dbReference type="PANTHER" id="PTHR44329:SF289">
    <property type="entry name" value="SERINE_THREONINE-PROTEIN KINASE VIK"/>
    <property type="match status" value="1"/>
</dbReference>
<dbReference type="InterPro" id="IPR051681">
    <property type="entry name" value="Ser/Thr_Kinases-Pseudokinases"/>
</dbReference>
<dbReference type="OrthoDB" id="9788659at2"/>
<dbReference type="Gene3D" id="1.10.510.10">
    <property type="entry name" value="Transferase(Phosphotransferase) domain 1"/>
    <property type="match status" value="1"/>
</dbReference>
<dbReference type="Proteomes" id="UP000077363">
    <property type="component" value="Chromosome"/>
</dbReference>
<organism evidence="4 5">
    <name type="scientific">Deinococcus puniceus</name>
    <dbReference type="NCBI Taxonomy" id="1182568"/>
    <lineage>
        <taxon>Bacteria</taxon>
        <taxon>Thermotogati</taxon>
        <taxon>Deinococcota</taxon>
        <taxon>Deinococci</taxon>
        <taxon>Deinococcales</taxon>
        <taxon>Deinococcaceae</taxon>
        <taxon>Deinococcus</taxon>
    </lineage>
</organism>
<dbReference type="InterPro" id="IPR000719">
    <property type="entry name" value="Prot_kinase_dom"/>
</dbReference>
<dbReference type="Gene3D" id="3.30.200.20">
    <property type="entry name" value="Phosphorylase Kinase, domain 1"/>
    <property type="match status" value="1"/>
</dbReference>
<evidence type="ECO:0000259" key="3">
    <source>
        <dbReference type="PROSITE" id="PS50011"/>
    </source>
</evidence>
<evidence type="ECO:0000313" key="5">
    <source>
        <dbReference type="Proteomes" id="UP000077363"/>
    </source>
</evidence>
<feature type="region of interest" description="Disordered" evidence="2">
    <location>
        <begin position="286"/>
        <end position="331"/>
    </location>
</feature>
<dbReference type="GO" id="GO:0004674">
    <property type="term" value="F:protein serine/threonine kinase activity"/>
    <property type="evidence" value="ECO:0007669"/>
    <property type="project" value="UniProtKB-KW"/>
</dbReference>
<feature type="compositionally biased region" description="Low complexity" evidence="2">
    <location>
        <begin position="311"/>
        <end position="321"/>
    </location>
</feature>
<evidence type="ECO:0000256" key="1">
    <source>
        <dbReference type="PROSITE-ProRule" id="PRU10141"/>
    </source>
</evidence>
<feature type="binding site" evidence="1">
    <location>
        <position position="40"/>
    </location>
    <ligand>
        <name>ATP</name>
        <dbReference type="ChEBI" id="CHEBI:30616"/>
    </ligand>
</feature>
<keyword evidence="1" id="KW-0067">ATP-binding</keyword>
<dbReference type="PANTHER" id="PTHR44329">
    <property type="entry name" value="SERINE/THREONINE-PROTEIN KINASE TNNI3K-RELATED"/>
    <property type="match status" value="1"/>
</dbReference>
<dbReference type="PATRIC" id="fig|1182568.3.peg.519"/>
<dbReference type="RefSeq" id="WP_064013863.1">
    <property type="nucleotide sequence ID" value="NZ_CP011387.1"/>
</dbReference>
<dbReference type="InterPro" id="IPR017441">
    <property type="entry name" value="Protein_kinase_ATP_BS"/>
</dbReference>
<dbReference type="GO" id="GO:0005524">
    <property type="term" value="F:ATP binding"/>
    <property type="evidence" value="ECO:0007669"/>
    <property type="project" value="UniProtKB-UniRule"/>
</dbReference>
<dbReference type="KEGG" id="dpu:SU48_02470"/>
<protein>
    <submittedName>
        <fullName evidence="4">Serine/threonine protein kinase</fullName>
    </submittedName>
</protein>
<dbReference type="EMBL" id="CP011387">
    <property type="protein sequence ID" value="ANE42812.1"/>
    <property type="molecule type" value="Genomic_DNA"/>
</dbReference>
<evidence type="ECO:0000256" key="2">
    <source>
        <dbReference type="SAM" id="MobiDB-lite"/>
    </source>
</evidence>
<accession>A0A172T775</accession>
<sequence>MTEPTPISIPGYTLLQALGRGNTSLVRLGVGADGREVALKIPLAETLAVHEAAERFGNEVRLTLQFRHPHLVPGYAGTPFGPLSFLAIRYYPEGALNEHLARQPGRMLPLQDSMRLLADIASALTYLHHLGAVHQDVKTQNVYVSEGRASLGDLGNTYFTSQGGKVSGSPFYMAPEIYHGEGSSGASDVYSLGIMMYELLCGQRPFTGNTYEELMVAHMTRFPQPLIHLNPQVARNVSRLAELALAKRPHDRPTADAIRRALLTAMGETPQDERFHELEDAPPVLEAGQRAGRHGMATPRVPLQPTPSVPAPAKASEAPAKGWNPFKRAKK</sequence>
<gene>
    <name evidence="4" type="ORF">SU48_02470</name>
</gene>
<keyword evidence="1" id="KW-0547">Nucleotide-binding</keyword>
<dbReference type="AlphaFoldDB" id="A0A172T775"/>
<dbReference type="STRING" id="1182568.SU48_02470"/>
<reference evidence="4 5" key="1">
    <citation type="submission" date="2015-01" db="EMBL/GenBank/DDBJ databases">
        <title>Deinococcus puniceus/DY1/ whole genome sequencing.</title>
        <authorList>
            <person name="Kim M.K."/>
            <person name="Srinivasan S."/>
            <person name="Lee J.-J."/>
        </authorList>
    </citation>
    <scope>NUCLEOTIDE SEQUENCE [LARGE SCALE GENOMIC DNA]</scope>
    <source>
        <strain evidence="4 5">DY1</strain>
    </source>
</reference>
<dbReference type="SUPFAM" id="SSF56112">
    <property type="entry name" value="Protein kinase-like (PK-like)"/>
    <property type="match status" value="1"/>
</dbReference>
<evidence type="ECO:0000313" key="4">
    <source>
        <dbReference type="EMBL" id="ANE42812.1"/>
    </source>
</evidence>
<keyword evidence="4" id="KW-0418">Kinase</keyword>
<dbReference type="CDD" id="cd14014">
    <property type="entry name" value="STKc_PknB_like"/>
    <property type="match status" value="1"/>
</dbReference>
<feature type="domain" description="Protein kinase" evidence="3">
    <location>
        <begin position="12"/>
        <end position="263"/>
    </location>
</feature>
<keyword evidence="4" id="KW-0808">Transferase</keyword>
<dbReference type="InterPro" id="IPR011009">
    <property type="entry name" value="Kinase-like_dom_sf"/>
</dbReference>
<dbReference type="Pfam" id="PF00069">
    <property type="entry name" value="Pkinase"/>
    <property type="match status" value="1"/>
</dbReference>
<dbReference type="PROSITE" id="PS00107">
    <property type="entry name" value="PROTEIN_KINASE_ATP"/>
    <property type="match status" value="1"/>
</dbReference>
<keyword evidence="5" id="KW-1185">Reference proteome</keyword>